<evidence type="ECO:0000256" key="2">
    <source>
        <dbReference type="ARBA" id="ARBA00022840"/>
    </source>
</evidence>
<dbReference type="InterPro" id="IPR058031">
    <property type="entry name" value="AAA_lid_NorR"/>
</dbReference>
<dbReference type="InterPro" id="IPR025662">
    <property type="entry name" value="Sigma_54_int_dom_ATP-bd_1"/>
</dbReference>
<dbReference type="Gene3D" id="3.40.50.300">
    <property type="entry name" value="P-loop containing nucleotide triphosphate hydrolases"/>
    <property type="match status" value="1"/>
</dbReference>
<reference evidence="8 9" key="1">
    <citation type="submission" date="2018-06" db="EMBL/GenBank/DDBJ databases">
        <title>Extensive metabolic versatility and redundancy in microbially diverse, dynamic hydrothermal sediments.</title>
        <authorList>
            <person name="Dombrowski N."/>
            <person name="Teske A."/>
            <person name="Baker B.J."/>
        </authorList>
    </citation>
    <scope>NUCLEOTIDE SEQUENCE [LARGE SCALE GENOMIC DNA]</scope>
    <source>
        <strain evidence="8">B47_G16</strain>
    </source>
</reference>
<dbReference type="FunFam" id="3.40.50.300:FF:000006">
    <property type="entry name" value="DNA-binding transcriptional regulator NtrC"/>
    <property type="match status" value="1"/>
</dbReference>
<keyword evidence="2" id="KW-0067">ATP-binding</keyword>
<sequence>MFEIRKEGLAMAEGPNILVVDGETDTLNLINESLREEGYLFSTAQSAHKALQKLKGKEFEVIISEIEMPDMGPVEFLRRVRRISLRTRVIFLTDFANVQLTLELIKEGVYDYLKKPFLKDELKILVRKALQKGEAFDEGQKSALEIRGKFDRFIIGKSDEMRKVFAIIRKIAKTDLTVLIQGETGTGKELIASIIHNLSWRKNKTFLCINCAALSDSLLESELFGYEKGAFTGATSTKQGLFSAAEAGTLFLDEISETSLELQAKLLRVVENREFIRVGGTKPIKVNVRIIASTNRNLKKCVEEGKFREDLYYRLNVLPIFVPPLRERKEDIPLLIRYFLQRSGQYSNVKISPKAVECLLKYEWPGNVRELKNVILRAAVLCGNSKKIIPEHLPEYIRKLKKSSFPQSFFENLPFREARKRAIEAFERKYLQDLLYKNKGNVSRASKLARLSRPYLHQMMKKYSIKAQDYRN</sequence>
<dbReference type="SUPFAM" id="SSF52540">
    <property type="entry name" value="P-loop containing nucleoside triphosphate hydrolases"/>
    <property type="match status" value="1"/>
</dbReference>
<keyword evidence="1" id="KW-0547">Nucleotide-binding</keyword>
<evidence type="ECO:0000256" key="4">
    <source>
        <dbReference type="ARBA" id="ARBA00023163"/>
    </source>
</evidence>
<dbReference type="GO" id="GO:0000160">
    <property type="term" value="P:phosphorelay signal transduction system"/>
    <property type="evidence" value="ECO:0007669"/>
    <property type="project" value="InterPro"/>
</dbReference>
<gene>
    <name evidence="8" type="ORF">DRJ00_02335</name>
</gene>
<feature type="domain" description="Sigma-54 factor interaction" evidence="6">
    <location>
        <begin position="154"/>
        <end position="380"/>
    </location>
</feature>
<dbReference type="InterPro" id="IPR027417">
    <property type="entry name" value="P-loop_NTPase"/>
</dbReference>
<dbReference type="Pfam" id="PF00072">
    <property type="entry name" value="Response_reg"/>
    <property type="match status" value="1"/>
</dbReference>
<dbReference type="SMART" id="SM00382">
    <property type="entry name" value="AAA"/>
    <property type="match status" value="1"/>
</dbReference>
<dbReference type="PANTHER" id="PTHR32071">
    <property type="entry name" value="TRANSCRIPTIONAL REGULATORY PROTEIN"/>
    <property type="match status" value="1"/>
</dbReference>
<feature type="domain" description="Response regulatory" evidence="7">
    <location>
        <begin position="16"/>
        <end position="130"/>
    </location>
</feature>
<proteinExistence type="predicted"/>
<dbReference type="EMBL" id="QMPZ01000016">
    <property type="protein sequence ID" value="RLE10153.1"/>
    <property type="molecule type" value="Genomic_DNA"/>
</dbReference>
<dbReference type="SUPFAM" id="SSF46689">
    <property type="entry name" value="Homeodomain-like"/>
    <property type="match status" value="1"/>
</dbReference>
<dbReference type="Gene3D" id="1.10.8.60">
    <property type="match status" value="1"/>
</dbReference>
<dbReference type="PROSITE" id="PS50110">
    <property type="entry name" value="RESPONSE_REGULATORY"/>
    <property type="match status" value="1"/>
</dbReference>
<evidence type="ECO:0000256" key="3">
    <source>
        <dbReference type="ARBA" id="ARBA00023015"/>
    </source>
</evidence>
<dbReference type="PROSITE" id="PS00688">
    <property type="entry name" value="SIGMA54_INTERACT_3"/>
    <property type="match status" value="1"/>
</dbReference>
<dbReference type="InterPro" id="IPR025944">
    <property type="entry name" value="Sigma_54_int_dom_CS"/>
</dbReference>
<dbReference type="InterPro" id="IPR009057">
    <property type="entry name" value="Homeodomain-like_sf"/>
</dbReference>
<keyword evidence="4" id="KW-0804">Transcription</keyword>
<dbReference type="GO" id="GO:0006355">
    <property type="term" value="P:regulation of DNA-templated transcription"/>
    <property type="evidence" value="ECO:0007669"/>
    <property type="project" value="InterPro"/>
</dbReference>
<dbReference type="InterPro" id="IPR011006">
    <property type="entry name" value="CheY-like_superfamily"/>
</dbReference>
<dbReference type="InterPro" id="IPR003593">
    <property type="entry name" value="AAA+_ATPase"/>
</dbReference>
<protein>
    <submittedName>
        <fullName evidence="8">Sigma-54-dependent Fis family transcriptional regulator</fullName>
    </submittedName>
</protein>
<comment type="caution">
    <text evidence="5">Lacks conserved residue(s) required for the propagation of feature annotation.</text>
</comment>
<dbReference type="SMART" id="SM00448">
    <property type="entry name" value="REC"/>
    <property type="match status" value="1"/>
</dbReference>
<dbReference type="Pfam" id="PF25601">
    <property type="entry name" value="AAA_lid_14"/>
    <property type="match status" value="1"/>
</dbReference>
<dbReference type="CDD" id="cd00009">
    <property type="entry name" value="AAA"/>
    <property type="match status" value="1"/>
</dbReference>
<dbReference type="PROSITE" id="PS00675">
    <property type="entry name" value="SIGMA54_INTERACT_1"/>
    <property type="match status" value="1"/>
</dbReference>
<name>A0A497E505_UNCAE</name>
<evidence type="ECO:0000313" key="8">
    <source>
        <dbReference type="EMBL" id="RLE10153.1"/>
    </source>
</evidence>
<evidence type="ECO:0000313" key="9">
    <source>
        <dbReference type="Proteomes" id="UP000279422"/>
    </source>
</evidence>
<comment type="caution">
    <text evidence="8">The sequence shown here is derived from an EMBL/GenBank/DDBJ whole genome shotgun (WGS) entry which is preliminary data.</text>
</comment>
<dbReference type="SUPFAM" id="SSF52172">
    <property type="entry name" value="CheY-like"/>
    <property type="match status" value="1"/>
</dbReference>
<dbReference type="Gene3D" id="1.10.10.60">
    <property type="entry name" value="Homeodomain-like"/>
    <property type="match status" value="1"/>
</dbReference>
<evidence type="ECO:0000259" key="7">
    <source>
        <dbReference type="PROSITE" id="PS50110"/>
    </source>
</evidence>
<dbReference type="GO" id="GO:0005524">
    <property type="term" value="F:ATP binding"/>
    <property type="evidence" value="ECO:0007669"/>
    <property type="project" value="UniProtKB-KW"/>
</dbReference>
<evidence type="ECO:0000256" key="5">
    <source>
        <dbReference type="PROSITE-ProRule" id="PRU00169"/>
    </source>
</evidence>
<dbReference type="PROSITE" id="PS50045">
    <property type="entry name" value="SIGMA54_INTERACT_4"/>
    <property type="match status" value="1"/>
</dbReference>
<evidence type="ECO:0000259" key="6">
    <source>
        <dbReference type="PROSITE" id="PS50045"/>
    </source>
</evidence>
<dbReference type="AlphaFoldDB" id="A0A497E505"/>
<dbReference type="Pfam" id="PF00158">
    <property type="entry name" value="Sigma54_activat"/>
    <property type="match status" value="1"/>
</dbReference>
<dbReference type="InterPro" id="IPR001789">
    <property type="entry name" value="Sig_transdc_resp-reg_receiver"/>
</dbReference>
<organism evidence="8 9">
    <name type="scientific">Aerophobetes bacterium</name>
    <dbReference type="NCBI Taxonomy" id="2030807"/>
    <lineage>
        <taxon>Bacteria</taxon>
        <taxon>Candidatus Aerophobota</taxon>
    </lineage>
</organism>
<keyword evidence="3" id="KW-0805">Transcription regulation</keyword>
<dbReference type="Proteomes" id="UP000279422">
    <property type="component" value="Unassembled WGS sequence"/>
</dbReference>
<dbReference type="InterPro" id="IPR002078">
    <property type="entry name" value="Sigma_54_int"/>
</dbReference>
<evidence type="ECO:0000256" key="1">
    <source>
        <dbReference type="ARBA" id="ARBA00022741"/>
    </source>
</evidence>
<accession>A0A497E505</accession>
<dbReference type="Gene3D" id="3.40.50.2300">
    <property type="match status" value="1"/>
</dbReference>